<dbReference type="PROSITE" id="PS51900">
    <property type="entry name" value="CB"/>
    <property type="match status" value="1"/>
</dbReference>
<dbReference type="InterPro" id="IPR002104">
    <property type="entry name" value="Integrase_catalytic"/>
</dbReference>
<dbReference type="Pfam" id="PF00589">
    <property type="entry name" value="Phage_integrase"/>
    <property type="match status" value="1"/>
</dbReference>
<evidence type="ECO:0000256" key="2">
    <source>
        <dbReference type="ARBA" id="ARBA00022908"/>
    </source>
</evidence>
<gene>
    <name evidence="8" type="primary">intA</name>
    <name evidence="8" type="ORF">MET9862_05098</name>
</gene>
<dbReference type="PROSITE" id="PS51898">
    <property type="entry name" value="TYR_RECOMBINASE"/>
    <property type="match status" value="1"/>
</dbReference>
<dbReference type="GO" id="GO:0015074">
    <property type="term" value="P:DNA integration"/>
    <property type="evidence" value="ECO:0007669"/>
    <property type="project" value="UniProtKB-KW"/>
</dbReference>
<keyword evidence="4" id="KW-0233">DNA recombination</keyword>
<dbReference type="SUPFAM" id="SSF56349">
    <property type="entry name" value="DNA breaking-rejoining enzymes"/>
    <property type="match status" value="1"/>
</dbReference>
<dbReference type="Proteomes" id="UP000410984">
    <property type="component" value="Unassembled WGS sequence"/>
</dbReference>
<dbReference type="InterPro" id="IPR038488">
    <property type="entry name" value="Integrase_DNA-bd_sf"/>
</dbReference>
<dbReference type="Gene3D" id="1.10.443.10">
    <property type="entry name" value="Intergrase catalytic core"/>
    <property type="match status" value="1"/>
</dbReference>
<protein>
    <submittedName>
        <fullName evidence="8">Prophage integrase IntA</fullName>
    </submittedName>
</protein>
<dbReference type="PANTHER" id="PTHR30629">
    <property type="entry name" value="PROPHAGE INTEGRASE"/>
    <property type="match status" value="1"/>
</dbReference>
<dbReference type="AlphaFoldDB" id="A0A509EJX9"/>
<reference evidence="8 9" key="1">
    <citation type="submission" date="2019-06" db="EMBL/GenBank/DDBJ databases">
        <authorList>
            <person name="Rodrigo-Torres L."/>
            <person name="Arahal R. D."/>
            <person name="Lucena T."/>
        </authorList>
    </citation>
    <scope>NUCLEOTIDE SEQUENCE [LARGE SCALE GENOMIC DNA]</scope>
    <source>
        <strain evidence="8 9">SB0023/3</strain>
    </source>
</reference>
<dbReference type="InterPro" id="IPR011010">
    <property type="entry name" value="DNA_brk_join_enz"/>
</dbReference>
<dbReference type="CDD" id="cd00801">
    <property type="entry name" value="INT_P4_C"/>
    <property type="match status" value="1"/>
</dbReference>
<evidence type="ECO:0000256" key="3">
    <source>
        <dbReference type="ARBA" id="ARBA00023125"/>
    </source>
</evidence>
<accession>A0A509EJX9</accession>
<sequence length="345" mass="38921">MGLGSANPGSVNSVSLARARELATAARAHLAEGRNPLAMRAAEPEKKVPTFGEMAEEVIASLETGWRNPKHRAQWRTTLTQYCEPIWAVPVEQVTTDQVLAILKPLWTKVPETASRLRGRIEKVLDAARAKGHRTAENPARWRGHLDHLLPKQQKLTRGHHKALPYQELPAFMARLRKRGSVSALCLEFTILTAARSREAMGACWSELDLERGTWTVPTERMKGGREHRVPLSQRTCEILRGLYDARRSELVFPGTKQNRPLSNMALEMLMRRMKVDATVHGFRSSFRDWAAEQTSTPREVAEAALAHTLKDKVEAAYRRTDLFEKRRGLMESWAAHSALQSDID</sequence>
<feature type="domain" description="Core-binding (CB)" evidence="7">
    <location>
        <begin position="49"/>
        <end position="129"/>
    </location>
</feature>
<dbReference type="EMBL" id="CABFPH010000127">
    <property type="protein sequence ID" value="VUD74468.1"/>
    <property type="molecule type" value="Genomic_DNA"/>
</dbReference>
<keyword evidence="9" id="KW-1185">Reference proteome</keyword>
<evidence type="ECO:0000259" key="7">
    <source>
        <dbReference type="PROSITE" id="PS51900"/>
    </source>
</evidence>
<dbReference type="RefSeq" id="WP_244612906.1">
    <property type="nucleotide sequence ID" value="NZ_CABFPH010000127.1"/>
</dbReference>
<dbReference type="InterPro" id="IPR010998">
    <property type="entry name" value="Integrase_recombinase_N"/>
</dbReference>
<dbReference type="Pfam" id="PF22022">
    <property type="entry name" value="Phage_int_M"/>
    <property type="match status" value="1"/>
</dbReference>
<proteinExistence type="inferred from homology"/>
<dbReference type="InterPro" id="IPR053876">
    <property type="entry name" value="Phage_int_M"/>
</dbReference>
<dbReference type="InterPro" id="IPR050808">
    <property type="entry name" value="Phage_Integrase"/>
</dbReference>
<evidence type="ECO:0000256" key="1">
    <source>
        <dbReference type="ARBA" id="ARBA00008857"/>
    </source>
</evidence>
<dbReference type="InterPro" id="IPR013762">
    <property type="entry name" value="Integrase-like_cat_sf"/>
</dbReference>
<comment type="similarity">
    <text evidence="1">Belongs to the 'phage' integrase family.</text>
</comment>
<dbReference type="Gene3D" id="3.30.160.390">
    <property type="entry name" value="Integrase, DNA-binding domain"/>
    <property type="match status" value="1"/>
</dbReference>
<evidence type="ECO:0000313" key="9">
    <source>
        <dbReference type="Proteomes" id="UP000410984"/>
    </source>
</evidence>
<organism evidence="8 9">
    <name type="scientific">Methylobacterium symbioticum</name>
    <dbReference type="NCBI Taxonomy" id="2584084"/>
    <lineage>
        <taxon>Bacteria</taxon>
        <taxon>Pseudomonadati</taxon>
        <taxon>Pseudomonadota</taxon>
        <taxon>Alphaproteobacteria</taxon>
        <taxon>Hyphomicrobiales</taxon>
        <taxon>Methylobacteriaceae</taxon>
        <taxon>Methylobacterium</taxon>
    </lineage>
</organism>
<dbReference type="PANTHER" id="PTHR30629:SF2">
    <property type="entry name" value="PROPHAGE INTEGRASE INTS-RELATED"/>
    <property type="match status" value="1"/>
</dbReference>
<evidence type="ECO:0000256" key="4">
    <source>
        <dbReference type="ARBA" id="ARBA00023172"/>
    </source>
</evidence>
<keyword evidence="3 5" id="KW-0238">DNA-binding</keyword>
<dbReference type="InterPro" id="IPR044068">
    <property type="entry name" value="CB"/>
</dbReference>
<dbReference type="GO" id="GO:0003677">
    <property type="term" value="F:DNA binding"/>
    <property type="evidence" value="ECO:0007669"/>
    <property type="project" value="UniProtKB-UniRule"/>
</dbReference>
<evidence type="ECO:0000256" key="5">
    <source>
        <dbReference type="PROSITE-ProRule" id="PRU01248"/>
    </source>
</evidence>
<feature type="domain" description="Tyr recombinase" evidence="6">
    <location>
        <begin position="159"/>
        <end position="331"/>
    </location>
</feature>
<dbReference type="Gene3D" id="1.10.150.130">
    <property type="match status" value="1"/>
</dbReference>
<evidence type="ECO:0000259" key="6">
    <source>
        <dbReference type="PROSITE" id="PS51898"/>
    </source>
</evidence>
<evidence type="ECO:0000313" key="8">
    <source>
        <dbReference type="EMBL" id="VUD74468.1"/>
    </source>
</evidence>
<name>A0A509EJX9_9HYPH</name>
<keyword evidence="2" id="KW-0229">DNA integration</keyword>
<dbReference type="GO" id="GO:0006310">
    <property type="term" value="P:DNA recombination"/>
    <property type="evidence" value="ECO:0007669"/>
    <property type="project" value="UniProtKB-KW"/>
</dbReference>